<dbReference type="InterPro" id="IPR025575">
    <property type="entry name" value="DpnD/PcfM_C"/>
</dbReference>
<dbReference type="Proteomes" id="UP000480303">
    <property type="component" value="Unassembled WGS sequence"/>
</dbReference>
<gene>
    <name evidence="2" type="ORF">Hs30E_15300</name>
</gene>
<dbReference type="RefSeq" id="WP_172209418.1">
    <property type="nucleotide sequence ID" value="NZ_BLLI01000049.1"/>
</dbReference>
<proteinExistence type="predicted"/>
<sequence length="113" mass="13401">MNKFNVEITETLQRTIGVVAETESDAITKVESLYKDCEIVLTDDLTDVDFDLLENNIAKIDDLRHFKLDTWEILCYLWKDKINSSEPIFQQIARARLYLKKYYKDLSEDVLRY</sequence>
<dbReference type="EMBL" id="BLLI01000049">
    <property type="protein sequence ID" value="GFH42979.1"/>
    <property type="molecule type" value="Genomic_DNA"/>
</dbReference>
<organism evidence="2 3">
    <name type="scientific">Pseudolactococcus hodotermopsidis</name>
    <dbReference type="NCBI Taxonomy" id="2709157"/>
    <lineage>
        <taxon>Bacteria</taxon>
        <taxon>Bacillati</taxon>
        <taxon>Bacillota</taxon>
        <taxon>Bacilli</taxon>
        <taxon>Lactobacillales</taxon>
        <taxon>Streptococcaceae</taxon>
        <taxon>Pseudolactococcus</taxon>
    </lineage>
</organism>
<name>A0A6A0BC07_9LACT</name>
<accession>A0A6A0BC07</accession>
<feature type="domain" description="DpnD/PcfM-like C-terminal" evidence="1">
    <location>
        <begin position="4"/>
        <end position="44"/>
    </location>
</feature>
<reference evidence="2 3" key="1">
    <citation type="submission" date="2020-02" db="EMBL/GenBank/DDBJ databases">
        <title>Draft genome sequence of Lactococcus sp. Hs30E4-3.</title>
        <authorList>
            <person name="Noda S."/>
            <person name="Yuki M."/>
            <person name="Ohkuma M."/>
        </authorList>
    </citation>
    <scope>NUCLEOTIDE SEQUENCE [LARGE SCALE GENOMIC DNA]</scope>
    <source>
        <strain evidence="2 3">Hs30E4-3</strain>
    </source>
</reference>
<dbReference type="AlphaFoldDB" id="A0A6A0BC07"/>
<evidence type="ECO:0000259" key="1">
    <source>
        <dbReference type="Pfam" id="PF14207"/>
    </source>
</evidence>
<evidence type="ECO:0000313" key="2">
    <source>
        <dbReference type="EMBL" id="GFH42979.1"/>
    </source>
</evidence>
<dbReference type="Pfam" id="PF14207">
    <property type="entry name" value="DpnD-PcfM"/>
    <property type="match status" value="1"/>
</dbReference>
<evidence type="ECO:0000313" key="3">
    <source>
        <dbReference type="Proteomes" id="UP000480303"/>
    </source>
</evidence>
<keyword evidence="3" id="KW-1185">Reference proteome</keyword>
<comment type="caution">
    <text evidence="2">The sequence shown here is derived from an EMBL/GenBank/DDBJ whole genome shotgun (WGS) entry which is preliminary data.</text>
</comment>
<protein>
    <recommendedName>
        <fullName evidence="1">DpnD/PcfM-like C-terminal domain-containing protein</fullName>
    </recommendedName>
</protein>